<protein>
    <submittedName>
        <fullName evidence="2">ULP_PROTEASE domain-containing protein</fullName>
    </submittedName>
</protein>
<sequence>MFLIGNTGGLVNGVHWSLLVIDNVKKTIQSFDSFSSLSIKHLNRIKKKLTNAKVNVKDYACLIRDCSRQSNNDDCGPYCLLFAKQIINNVATLKVTAKDVEELREQCSIIA</sequence>
<name>A0AC35TY41_9BILA</name>
<evidence type="ECO:0000313" key="2">
    <source>
        <dbReference type="WBParaSite" id="RSKR_0000569816.1"/>
    </source>
</evidence>
<organism evidence="1 2">
    <name type="scientific">Rhabditophanes sp. KR3021</name>
    <dbReference type="NCBI Taxonomy" id="114890"/>
    <lineage>
        <taxon>Eukaryota</taxon>
        <taxon>Metazoa</taxon>
        <taxon>Ecdysozoa</taxon>
        <taxon>Nematoda</taxon>
        <taxon>Chromadorea</taxon>
        <taxon>Rhabditida</taxon>
        <taxon>Tylenchina</taxon>
        <taxon>Panagrolaimomorpha</taxon>
        <taxon>Strongyloidoidea</taxon>
        <taxon>Alloionematidae</taxon>
        <taxon>Rhabditophanes</taxon>
    </lineage>
</organism>
<proteinExistence type="predicted"/>
<evidence type="ECO:0000313" key="1">
    <source>
        <dbReference type="Proteomes" id="UP000095286"/>
    </source>
</evidence>
<dbReference type="WBParaSite" id="RSKR_0000569816.1">
    <property type="protein sequence ID" value="RSKR_0000569816.1"/>
    <property type="gene ID" value="RSKR_0000569816"/>
</dbReference>
<reference evidence="2" key="1">
    <citation type="submission" date="2016-11" db="UniProtKB">
        <authorList>
            <consortium name="WormBaseParasite"/>
        </authorList>
    </citation>
    <scope>IDENTIFICATION</scope>
    <source>
        <strain evidence="2">KR3021</strain>
    </source>
</reference>
<accession>A0AC35TY41</accession>
<dbReference type="Proteomes" id="UP000095286">
    <property type="component" value="Unplaced"/>
</dbReference>